<protein>
    <submittedName>
        <fullName evidence="7">Sigma-54-dependent Fis family transcriptional regulator</fullName>
    </submittedName>
</protein>
<evidence type="ECO:0000313" key="8">
    <source>
        <dbReference type="Proteomes" id="UP000613113"/>
    </source>
</evidence>
<keyword evidence="2" id="KW-0067">ATP-binding</keyword>
<dbReference type="InterPro" id="IPR027417">
    <property type="entry name" value="P-loop_NTPase"/>
</dbReference>
<dbReference type="Gene3D" id="1.10.8.60">
    <property type="match status" value="1"/>
</dbReference>
<evidence type="ECO:0000256" key="5">
    <source>
        <dbReference type="ARBA" id="ARBA00023163"/>
    </source>
</evidence>
<dbReference type="InterPro" id="IPR025944">
    <property type="entry name" value="Sigma_54_int_dom_CS"/>
</dbReference>
<dbReference type="InterPro" id="IPR009715">
    <property type="entry name" value="RtcR"/>
</dbReference>
<dbReference type="InterPro" id="IPR058031">
    <property type="entry name" value="AAA_lid_NorR"/>
</dbReference>
<proteinExistence type="predicted"/>
<organism evidence="7 8">
    <name type="scientific">Undibacterium griseum</name>
    <dbReference type="NCBI Taxonomy" id="2762295"/>
    <lineage>
        <taxon>Bacteria</taxon>
        <taxon>Pseudomonadati</taxon>
        <taxon>Pseudomonadota</taxon>
        <taxon>Betaproteobacteria</taxon>
        <taxon>Burkholderiales</taxon>
        <taxon>Oxalobacteraceae</taxon>
        <taxon>Undibacterium</taxon>
    </lineage>
</organism>
<dbReference type="InterPro" id="IPR025662">
    <property type="entry name" value="Sigma_54_int_dom_ATP-bd_1"/>
</dbReference>
<dbReference type="SUPFAM" id="SSF46689">
    <property type="entry name" value="Homeodomain-like"/>
    <property type="match status" value="1"/>
</dbReference>
<dbReference type="Pfam" id="PF06956">
    <property type="entry name" value="RtcR"/>
    <property type="match status" value="1"/>
</dbReference>
<dbReference type="PROSITE" id="PS50045">
    <property type="entry name" value="SIGMA54_INTERACT_4"/>
    <property type="match status" value="1"/>
</dbReference>
<sequence length="521" mass="59007">MNTKQNWLISWIGESDHRASEGTLTEGDGPIANALLGNTHYDRVFLLTNYPHERSVVFCNWLEKKANYKDIDLQDIELSSPTNYAEIYQNVCDTLIAIKLPRADVELSFHLSPGTPAMAAIWIMLAKTRFPATLLQSTKSNSPSNDGRFQVETVDFSFDLANDFLPEYLQRSDDRIERLNLNLPKSPPEFDKIIHRSQAMAEQIDLARRIAAHDVPVLILGETGTGKELFAEAIAKTSRRKEKPFIVINCGAISKDLINSELFGHKKGSFTGADNHRKGLFQEANGGTLFLDEIGDLPFDAQVKLLRVLQQGEITPVGETNPIKINIRIIAATHKDLMTEVSSGNFREDLFHRLAVGIIQLPPLRARSNDIDLLIEHSMARINADGKDQPEWQHKIISPKAKNILLQYEWPGNVRELHHTLLRAAIWSRHAEISEEDIQRNLLSMPKRSENVLEQTLDQGFDLQLLLDQVERHYIQKALQKVRGKKKSAAELLGISNYQTLTNRMARLGITLDDKFDNHDH</sequence>
<dbReference type="CDD" id="cd00009">
    <property type="entry name" value="AAA"/>
    <property type="match status" value="1"/>
</dbReference>
<dbReference type="InterPro" id="IPR002078">
    <property type="entry name" value="Sigma_54_int"/>
</dbReference>
<gene>
    <name evidence="7" type="ORF">H8K27_05160</name>
</gene>
<keyword evidence="8" id="KW-1185">Reference proteome</keyword>
<dbReference type="Gene3D" id="3.40.50.300">
    <property type="entry name" value="P-loop containing nucleotide triphosphate hydrolases"/>
    <property type="match status" value="1"/>
</dbReference>
<dbReference type="Pfam" id="PF02954">
    <property type="entry name" value="HTH_8"/>
    <property type="match status" value="1"/>
</dbReference>
<evidence type="ECO:0000256" key="1">
    <source>
        <dbReference type="ARBA" id="ARBA00022741"/>
    </source>
</evidence>
<dbReference type="InterPro" id="IPR002197">
    <property type="entry name" value="HTH_Fis"/>
</dbReference>
<feature type="domain" description="Sigma-54 factor interaction" evidence="6">
    <location>
        <begin position="193"/>
        <end position="426"/>
    </location>
</feature>
<dbReference type="PROSITE" id="PS00688">
    <property type="entry name" value="SIGMA54_INTERACT_3"/>
    <property type="match status" value="1"/>
</dbReference>
<dbReference type="Pfam" id="PF25601">
    <property type="entry name" value="AAA_lid_14"/>
    <property type="match status" value="1"/>
</dbReference>
<dbReference type="PANTHER" id="PTHR32071:SF121">
    <property type="entry name" value="SIGMA L-DEPENDENT TRANSCRIPTIONAL REGULATOR YQIR-RELATED"/>
    <property type="match status" value="1"/>
</dbReference>
<reference evidence="7 8" key="1">
    <citation type="submission" date="2020-08" db="EMBL/GenBank/DDBJ databases">
        <title>Novel species isolated from subtropical streams in China.</title>
        <authorList>
            <person name="Lu H."/>
        </authorList>
    </citation>
    <scope>NUCLEOTIDE SEQUENCE [LARGE SCALE GENOMIC DNA]</scope>
    <source>
        <strain evidence="7 8">FT31W</strain>
    </source>
</reference>
<dbReference type="SMART" id="SM00382">
    <property type="entry name" value="AAA"/>
    <property type="match status" value="1"/>
</dbReference>
<evidence type="ECO:0000313" key="7">
    <source>
        <dbReference type="EMBL" id="MBC3884515.1"/>
    </source>
</evidence>
<evidence type="ECO:0000256" key="3">
    <source>
        <dbReference type="ARBA" id="ARBA00023015"/>
    </source>
</evidence>
<comment type="caution">
    <text evidence="7">The sequence shown here is derived from an EMBL/GenBank/DDBJ whole genome shotgun (WGS) entry which is preliminary data.</text>
</comment>
<dbReference type="Proteomes" id="UP000613113">
    <property type="component" value="Unassembled WGS sequence"/>
</dbReference>
<dbReference type="PROSITE" id="PS00675">
    <property type="entry name" value="SIGMA54_INTERACT_1"/>
    <property type="match status" value="1"/>
</dbReference>
<dbReference type="PROSITE" id="PS00676">
    <property type="entry name" value="SIGMA54_INTERACT_2"/>
    <property type="match status" value="1"/>
</dbReference>
<dbReference type="PANTHER" id="PTHR32071">
    <property type="entry name" value="TRANSCRIPTIONAL REGULATORY PROTEIN"/>
    <property type="match status" value="1"/>
</dbReference>
<keyword evidence="5" id="KW-0804">Transcription</keyword>
<evidence type="ECO:0000259" key="6">
    <source>
        <dbReference type="PROSITE" id="PS50045"/>
    </source>
</evidence>
<name>A0ABR6YL62_9BURK</name>
<keyword evidence="3" id="KW-0805">Transcription regulation</keyword>
<accession>A0ABR6YL62</accession>
<dbReference type="InterPro" id="IPR003593">
    <property type="entry name" value="AAA+_ATPase"/>
</dbReference>
<evidence type="ECO:0000256" key="4">
    <source>
        <dbReference type="ARBA" id="ARBA00023125"/>
    </source>
</evidence>
<dbReference type="EMBL" id="JACOGC010000002">
    <property type="protein sequence ID" value="MBC3884515.1"/>
    <property type="molecule type" value="Genomic_DNA"/>
</dbReference>
<dbReference type="Gene3D" id="1.10.10.60">
    <property type="entry name" value="Homeodomain-like"/>
    <property type="match status" value="1"/>
</dbReference>
<keyword evidence="4" id="KW-0238">DNA-binding</keyword>
<dbReference type="SUPFAM" id="SSF52540">
    <property type="entry name" value="P-loop containing nucleoside triphosphate hydrolases"/>
    <property type="match status" value="1"/>
</dbReference>
<dbReference type="InterPro" id="IPR009057">
    <property type="entry name" value="Homeodomain-like_sf"/>
</dbReference>
<evidence type="ECO:0000256" key="2">
    <source>
        <dbReference type="ARBA" id="ARBA00022840"/>
    </source>
</evidence>
<dbReference type="InterPro" id="IPR025943">
    <property type="entry name" value="Sigma_54_int_dom_ATP-bd_2"/>
</dbReference>
<dbReference type="RefSeq" id="WP_186862148.1">
    <property type="nucleotide sequence ID" value="NZ_JACOGC010000002.1"/>
</dbReference>
<dbReference type="Pfam" id="PF00158">
    <property type="entry name" value="Sigma54_activat"/>
    <property type="match status" value="1"/>
</dbReference>
<keyword evidence="1" id="KW-0547">Nucleotide-binding</keyword>